<dbReference type="InterPro" id="IPR036527">
    <property type="entry name" value="SCP2_sterol-bd_dom_sf"/>
</dbReference>
<gene>
    <name evidence="2" type="ORF">IPO85_19780</name>
</gene>
<reference evidence="2 3" key="1">
    <citation type="submission" date="2020-10" db="EMBL/GenBank/DDBJ databases">
        <title>Connecting structure to function with the recovery of over 1000 high-quality activated sludge metagenome-assembled genomes encoding full-length rRNA genes using long-read sequencing.</title>
        <authorList>
            <person name="Singleton C.M."/>
            <person name="Petriglieri F."/>
            <person name="Kristensen J.M."/>
            <person name="Kirkegaard R.H."/>
            <person name="Michaelsen T.Y."/>
            <person name="Andersen M.H."/>
            <person name="Karst S.M."/>
            <person name="Dueholm M.S."/>
            <person name="Nielsen P.H."/>
            <person name="Albertsen M."/>
        </authorList>
    </citation>
    <scope>NUCLEOTIDE SEQUENCE [LARGE SCALE GENOMIC DNA]</scope>
    <source>
        <strain evidence="2">Ribe_18-Q3-R11-54_BAT3C.373</strain>
    </source>
</reference>
<evidence type="ECO:0000259" key="1">
    <source>
        <dbReference type="Pfam" id="PF02036"/>
    </source>
</evidence>
<dbReference type="Pfam" id="PF02036">
    <property type="entry name" value="SCP2"/>
    <property type="match status" value="1"/>
</dbReference>
<organism evidence="2 3">
    <name type="scientific">Candidatus Defluviibacterium haderslevense</name>
    <dbReference type="NCBI Taxonomy" id="2981993"/>
    <lineage>
        <taxon>Bacteria</taxon>
        <taxon>Pseudomonadati</taxon>
        <taxon>Bacteroidota</taxon>
        <taxon>Saprospiria</taxon>
        <taxon>Saprospirales</taxon>
        <taxon>Saprospiraceae</taxon>
        <taxon>Candidatus Defluviibacterium</taxon>
    </lineage>
</organism>
<evidence type="ECO:0000313" key="2">
    <source>
        <dbReference type="EMBL" id="MBK9719712.1"/>
    </source>
</evidence>
<dbReference type="Proteomes" id="UP000808349">
    <property type="component" value="Unassembled WGS sequence"/>
</dbReference>
<comment type="caution">
    <text evidence="2">The sequence shown here is derived from an EMBL/GenBank/DDBJ whole genome shotgun (WGS) entry which is preliminary data.</text>
</comment>
<proteinExistence type="predicted"/>
<dbReference type="AlphaFoldDB" id="A0A9D7XJG5"/>
<feature type="domain" description="SCP2" evidence="1">
    <location>
        <begin position="11"/>
        <end position="102"/>
    </location>
</feature>
<dbReference type="Gene3D" id="3.30.1050.10">
    <property type="entry name" value="SCP2 sterol-binding domain"/>
    <property type="match status" value="1"/>
</dbReference>
<dbReference type="SUPFAM" id="SSF55718">
    <property type="entry name" value="SCP-like"/>
    <property type="match status" value="1"/>
</dbReference>
<sequence length="105" mass="11560">MTSKEFLMNLPEKINSKSLEGMNTIFHFDLEGEGGGQVSISITNGEVKVTDGFVGEPNCTIKATNDNFKKVLKGDLNPMMAILTGKLKISNQSEMMKFAKLLGWM</sequence>
<accession>A0A9D7XJG5</accession>
<name>A0A9D7XJG5_9BACT</name>
<dbReference type="InterPro" id="IPR003033">
    <property type="entry name" value="SCP2_sterol-bd_dom"/>
</dbReference>
<evidence type="ECO:0000313" key="3">
    <source>
        <dbReference type="Proteomes" id="UP000808349"/>
    </source>
</evidence>
<protein>
    <submittedName>
        <fullName evidence="2">SCP2 sterol-binding domain-containing protein</fullName>
    </submittedName>
</protein>
<dbReference type="EMBL" id="JADKFW010000021">
    <property type="protein sequence ID" value="MBK9719712.1"/>
    <property type="molecule type" value="Genomic_DNA"/>
</dbReference>